<dbReference type="EMBL" id="JACCJB010000005">
    <property type="protein sequence ID" value="KAF6227143.1"/>
    <property type="molecule type" value="Genomic_DNA"/>
</dbReference>
<dbReference type="GeneID" id="59336980"/>
<comment type="caution">
    <text evidence="3">The sequence shown here is derived from an EMBL/GenBank/DDBJ whole genome shotgun (WGS) entry which is preliminary data.</text>
</comment>
<reference evidence="3 4" key="1">
    <citation type="journal article" date="2020" name="Genomics">
        <title>Complete, high-quality genomes from long-read metagenomic sequencing of two wolf lichen thalli reveals enigmatic genome architecture.</title>
        <authorList>
            <person name="McKenzie S.K."/>
            <person name="Walston R.F."/>
            <person name="Allen J.L."/>
        </authorList>
    </citation>
    <scope>NUCLEOTIDE SEQUENCE [LARGE SCALE GENOMIC DNA]</scope>
    <source>
        <strain evidence="3">WasteWater1</strain>
    </source>
</reference>
<evidence type="ECO:0008006" key="5">
    <source>
        <dbReference type="Google" id="ProtNLM"/>
    </source>
</evidence>
<keyword evidence="4" id="KW-1185">Reference proteome</keyword>
<dbReference type="RefSeq" id="XP_037155451.1">
    <property type="nucleotide sequence ID" value="XM_037299450.1"/>
</dbReference>
<evidence type="ECO:0000313" key="4">
    <source>
        <dbReference type="Proteomes" id="UP000593566"/>
    </source>
</evidence>
<evidence type="ECO:0000256" key="1">
    <source>
        <dbReference type="SAM" id="MobiDB-lite"/>
    </source>
</evidence>
<dbReference type="Proteomes" id="UP000593566">
    <property type="component" value="Unassembled WGS sequence"/>
</dbReference>
<feature type="transmembrane region" description="Helical" evidence="2">
    <location>
        <begin position="58"/>
        <end position="82"/>
    </location>
</feature>
<keyword evidence="2" id="KW-0812">Transmembrane</keyword>
<proteinExistence type="predicted"/>
<evidence type="ECO:0000313" key="3">
    <source>
        <dbReference type="EMBL" id="KAF6227143.1"/>
    </source>
</evidence>
<keyword evidence="2" id="KW-0472">Membrane</keyword>
<keyword evidence="2" id="KW-1133">Transmembrane helix</keyword>
<evidence type="ECO:0000256" key="2">
    <source>
        <dbReference type="SAM" id="Phobius"/>
    </source>
</evidence>
<name>A0A8H6CPC6_9LECA</name>
<accession>A0A8H6CPC6</accession>
<gene>
    <name evidence="3" type="ORF">HO133_008585</name>
</gene>
<feature type="region of interest" description="Disordered" evidence="1">
    <location>
        <begin position="1"/>
        <end position="23"/>
    </location>
</feature>
<protein>
    <recommendedName>
        <fullName evidence="5">Apple domain-containing protein</fullName>
    </recommendedName>
</protein>
<sequence>MDRNPQPGLEVTSHDGPEIVLQPDGNKYYTGSSELNEFALSQPDKPIHSVSKTSRNKAFWALAVIAIVCLAVALGAGLGAGLSTKRKSSTSSSPIITVTQSGNIFTATQAPAITSTAPSTSTTTSPVCPAANGSSYIATNKPSSSLGPEYVIPDTSLTYQILCNTNFRTNNITAAVDMQIINNVTSLKECLDACALYSFQTPPNNFPALGCSGAVWNHNTLVPDCWLKRNIILSESDEESGIEAAVLLSG</sequence>
<organism evidence="3 4">
    <name type="scientific">Letharia lupina</name>
    <dbReference type="NCBI Taxonomy" id="560253"/>
    <lineage>
        <taxon>Eukaryota</taxon>
        <taxon>Fungi</taxon>
        <taxon>Dikarya</taxon>
        <taxon>Ascomycota</taxon>
        <taxon>Pezizomycotina</taxon>
        <taxon>Lecanoromycetes</taxon>
        <taxon>OSLEUM clade</taxon>
        <taxon>Lecanoromycetidae</taxon>
        <taxon>Lecanorales</taxon>
        <taxon>Lecanorineae</taxon>
        <taxon>Parmeliaceae</taxon>
        <taxon>Letharia</taxon>
    </lineage>
</organism>
<dbReference type="AlphaFoldDB" id="A0A8H6CPC6"/>